<evidence type="ECO:0000313" key="2">
    <source>
        <dbReference type="Proteomes" id="UP001060215"/>
    </source>
</evidence>
<evidence type="ECO:0000313" key="1">
    <source>
        <dbReference type="EMBL" id="KAI8018038.1"/>
    </source>
</evidence>
<protein>
    <submittedName>
        <fullName evidence="1">Histidine kinase 3</fullName>
    </submittedName>
</protein>
<sequence length="266" mass="29926">MEHTWKELGIIDDGKTTTPAESCPFSWARSPENLLQRETYLALATPFVLLRLLYFLLPTLSACTRLGCRLHITNMSERIQATVACKIVQNVLRARESGKGVLTAPFRLLKSNCLGVILTFAVYKTDLPSNATSSERIQATDGYLGGVFDIKSNVEKLLQQLASKQTILVNVYDTTNFSHPISMYGLNVSNDRLQHVSTLNFGDLFRKHEMRCRMLQMLMDTDLDVTQQDYVESTGSGRALVSLINELLDQAKIESGKLELEIYRDI</sequence>
<keyword evidence="1" id="KW-0808">Transferase</keyword>
<organism evidence="1 2">
    <name type="scientific">Camellia lanceoleosa</name>
    <dbReference type="NCBI Taxonomy" id="1840588"/>
    <lineage>
        <taxon>Eukaryota</taxon>
        <taxon>Viridiplantae</taxon>
        <taxon>Streptophyta</taxon>
        <taxon>Embryophyta</taxon>
        <taxon>Tracheophyta</taxon>
        <taxon>Spermatophyta</taxon>
        <taxon>Magnoliopsida</taxon>
        <taxon>eudicotyledons</taxon>
        <taxon>Gunneridae</taxon>
        <taxon>Pentapetalae</taxon>
        <taxon>asterids</taxon>
        <taxon>Ericales</taxon>
        <taxon>Theaceae</taxon>
        <taxon>Camellia</taxon>
    </lineage>
</organism>
<comment type="caution">
    <text evidence="1">The sequence shown here is derived from an EMBL/GenBank/DDBJ whole genome shotgun (WGS) entry which is preliminary data.</text>
</comment>
<reference evidence="1 2" key="1">
    <citation type="journal article" date="2022" name="Plant J.">
        <title>Chromosome-level genome of Camellia lanceoleosa provides a valuable resource for understanding genome evolution and self-incompatibility.</title>
        <authorList>
            <person name="Gong W."/>
            <person name="Xiao S."/>
            <person name="Wang L."/>
            <person name="Liao Z."/>
            <person name="Chang Y."/>
            <person name="Mo W."/>
            <person name="Hu G."/>
            <person name="Li W."/>
            <person name="Zhao G."/>
            <person name="Zhu H."/>
            <person name="Hu X."/>
            <person name="Ji K."/>
            <person name="Xiang X."/>
            <person name="Song Q."/>
            <person name="Yuan D."/>
            <person name="Jin S."/>
            <person name="Zhang L."/>
        </authorList>
    </citation>
    <scope>NUCLEOTIDE SEQUENCE [LARGE SCALE GENOMIC DNA]</scope>
    <source>
        <strain evidence="1">SQ_2022a</strain>
    </source>
</reference>
<keyword evidence="2" id="KW-1185">Reference proteome</keyword>
<dbReference type="Proteomes" id="UP001060215">
    <property type="component" value="Chromosome 2"/>
</dbReference>
<gene>
    <name evidence="1" type="ORF">LOK49_LG04G03288</name>
</gene>
<dbReference type="EMBL" id="CM045759">
    <property type="protein sequence ID" value="KAI8018038.1"/>
    <property type="molecule type" value="Genomic_DNA"/>
</dbReference>
<proteinExistence type="predicted"/>
<name>A0ACC0HYK4_9ERIC</name>
<accession>A0ACC0HYK4</accession>
<keyword evidence="1" id="KW-0418">Kinase</keyword>